<name>A0AAQ3LXU7_9PEZI</name>
<dbReference type="InterPro" id="IPR014710">
    <property type="entry name" value="RmlC-like_jellyroll"/>
</dbReference>
<dbReference type="EMBL" id="CP138580">
    <property type="protein sequence ID" value="WPG97531.1"/>
    <property type="molecule type" value="Genomic_DNA"/>
</dbReference>
<sequence length="92" mass="10449">MDSIDAEAKVRGWGFKSHVFTWRDGPNAYYAPHEHSNRTTHLIMKGELTISYPDDEKPTKETFGVGGRIDVDANRRHEVWIGPEGCTYVIGE</sequence>
<proteinExistence type="predicted"/>
<dbReference type="Gene3D" id="2.60.120.10">
    <property type="entry name" value="Jelly Rolls"/>
    <property type="match status" value="1"/>
</dbReference>
<evidence type="ECO:0000313" key="1">
    <source>
        <dbReference type="EMBL" id="WPG97531.1"/>
    </source>
</evidence>
<reference evidence="1 2" key="1">
    <citation type="submission" date="2023-11" db="EMBL/GenBank/DDBJ databases">
        <title>An acidophilic fungus is an integral part of prey digestion in a carnivorous sundew plant.</title>
        <authorList>
            <person name="Tsai I.J."/>
        </authorList>
    </citation>
    <scope>NUCLEOTIDE SEQUENCE [LARGE SCALE GENOMIC DNA]</scope>
    <source>
        <strain evidence="1">169a</strain>
    </source>
</reference>
<keyword evidence="2" id="KW-1185">Reference proteome</keyword>
<accession>A0AAQ3LXU7</accession>
<evidence type="ECO:0000313" key="2">
    <source>
        <dbReference type="Proteomes" id="UP001303373"/>
    </source>
</evidence>
<gene>
    <name evidence="1" type="ORF">R9X50_00030800</name>
</gene>
<dbReference type="InterPro" id="IPR011051">
    <property type="entry name" value="RmlC_Cupin_sf"/>
</dbReference>
<dbReference type="PANTHER" id="PTHR40434">
    <property type="entry name" value="CUPIN_2 DOMAIN-CONTAINING PROTEIN"/>
    <property type="match status" value="1"/>
</dbReference>
<dbReference type="SUPFAM" id="SSF51182">
    <property type="entry name" value="RmlC-like cupins"/>
    <property type="match status" value="1"/>
</dbReference>
<dbReference type="Proteomes" id="UP001303373">
    <property type="component" value="Chromosome 1"/>
</dbReference>
<organism evidence="1 2">
    <name type="scientific">Acrodontium crateriforme</name>
    <dbReference type="NCBI Taxonomy" id="150365"/>
    <lineage>
        <taxon>Eukaryota</taxon>
        <taxon>Fungi</taxon>
        <taxon>Dikarya</taxon>
        <taxon>Ascomycota</taxon>
        <taxon>Pezizomycotina</taxon>
        <taxon>Dothideomycetes</taxon>
        <taxon>Dothideomycetidae</taxon>
        <taxon>Mycosphaerellales</taxon>
        <taxon>Teratosphaeriaceae</taxon>
        <taxon>Acrodontium</taxon>
    </lineage>
</organism>
<protein>
    <submittedName>
        <fullName evidence="1">Uncharacterized protein</fullName>
    </submittedName>
</protein>
<dbReference type="AlphaFoldDB" id="A0AAQ3LXU7"/>
<dbReference type="PANTHER" id="PTHR40434:SF1">
    <property type="entry name" value="CUPIN TYPE-1 DOMAIN-CONTAINING PROTEIN"/>
    <property type="match status" value="1"/>
</dbReference>